<dbReference type="RefSeq" id="WP_057956128.1">
    <property type="nucleotide sequence ID" value="NZ_KQ556908.1"/>
</dbReference>
<evidence type="ECO:0000313" key="13">
    <source>
        <dbReference type="Proteomes" id="UP000051276"/>
    </source>
</evidence>
<dbReference type="Pfam" id="PF00919">
    <property type="entry name" value="UPF0004"/>
    <property type="match status" value="1"/>
</dbReference>
<dbReference type="NCBIfam" id="TIGR00089">
    <property type="entry name" value="MiaB/RimO family radical SAM methylthiotransferase"/>
    <property type="match status" value="1"/>
</dbReference>
<dbReference type="STRING" id="54398.Ga0074115_11276"/>
<keyword evidence="8" id="KW-0411">Iron-sulfur</keyword>
<dbReference type="NCBIfam" id="TIGR01579">
    <property type="entry name" value="MiaB-like-C"/>
    <property type="match status" value="1"/>
</dbReference>
<gene>
    <name evidence="11" type="ORF">Ga0074115_11276</name>
    <name evidence="12" type="ORF">Ga0076813_127014</name>
</gene>
<evidence type="ECO:0000259" key="10">
    <source>
        <dbReference type="PROSITE" id="PS51918"/>
    </source>
</evidence>
<dbReference type="PANTHER" id="PTHR11918:SF45">
    <property type="entry name" value="THREONYLCARBAMOYLADENOSINE TRNA METHYLTHIOTRANSFERASE"/>
    <property type="match status" value="1"/>
</dbReference>
<proteinExistence type="predicted"/>
<dbReference type="SFLD" id="SFLDS00029">
    <property type="entry name" value="Radical_SAM"/>
    <property type="match status" value="1"/>
</dbReference>
<dbReference type="InterPro" id="IPR013848">
    <property type="entry name" value="Methylthiotransferase_N"/>
</dbReference>
<dbReference type="SUPFAM" id="SSF102114">
    <property type="entry name" value="Radical SAM enzymes"/>
    <property type="match status" value="1"/>
</dbReference>
<evidence type="ECO:0000256" key="6">
    <source>
        <dbReference type="ARBA" id="ARBA00022723"/>
    </source>
</evidence>
<dbReference type="GO" id="GO:0051539">
    <property type="term" value="F:4 iron, 4 sulfur cluster binding"/>
    <property type="evidence" value="ECO:0007669"/>
    <property type="project" value="UniProtKB-KW"/>
</dbReference>
<keyword evidence="6" id="KW-0479">Metal-binding</keyword>
<dbReference type="SFLD" id="SFLDG01082">
    <property type="entry name" value="B12-binding_domain_containing"/>
    <property type="match status" value="1"/>
</dbReference>
<dbReference type="EMBL" id="LMXI01000424">
    <property type="protein sequence ID" value="KRT58021.1"/>
    <property type="molecule type" value="Genomic_DNA"/>
</dbReference>
<evidence type="ECO:0000256" key="7">
    <source>
        <dbReference type="ARBA" id="ARBA00023004"/>
    </source>
</evidence>
<dbReference type="SFLD" id="SFLDG01061">
    <property type="entry name" value="methylthiotransferase"/>
    <property type="match status" value="1"/>
</dbReference>
<keyword evidence="14" id="KW-1185">Reference proteome</keyword>
<dbReference type="InterPro" id="IPR007197">
    <property type="entry name" value="rSAM"/>
</dbReference>
<dbReference type="GO" id="GO:0046872">
    <property type="term" value="F:metal ion binding"/>
    <property type="evidence" value="ECO:0007669"/>
    <property type="project" value="UniProtKB-KW"/>
</dbReference>
<evidence type="ECO:0000259" key="9">
    <source>
        <dbReference type="PROSITE" id="PS51449"/>
    </source>
</evidence>
<dbReference type="Gene3D" id="3.80.30.20">
    <property type="entry name" value="tm_1862 like domain"/>
    <property type="match status" value="1"/>
</dbReference>
<dbReference type="PROSITE" id="PS51449">
    <property type="entry name" value="MTTASE_N"/>
    <property type="match status" value="1"/>
</dbReference>
<evidence type="ECO:0000313" key="12">
    <source>
        <dbReference type="EMBL" id="KRT58021.1"/>
    </source>
</evidence>
<dbReference type="SMART" id="SM00729">
    <property type="entry name" value="Elp3"/>
    <property type="match status" value="1"/>
</dbReference>
<keyword evidence="4 12" id="KW-0808">Transferase</keyword>
<dbReference type="InterPro" id="IPR023404">
    <property type="entry name" value="rSAM_horseshoe"/>
</dbReference>
<keyword evidence="5" id="KW-0949">S-adenosyl-L-methionine</keyword>
<dbReference type="PROSITE" id="PS01278">
    <property type="entry name" value="MTTASE_RADICAL"/>
    <property type="match status" value="1"/>
</dbReference>
<keyword evidence="2" id="KW-0004">4Fe-4S</keyword>
<evidence type="ECO:0000256" key="3">
    <source>
        <dbReference type="ARBA" id="ARBA00022490"/>
    </source>
</evidence>
<evidence type="ECO:0000313" key="14">
    <source>
        <dbReference type="Proteomes" id="UP000051634"/>
    </source>
</evidence>
<dbReference type="PROSITE" id="PS51918">
    <property type="entry name" value="RADICAL_SAM"/>
    <property type="match status" value="1"/>
</dbReference>
<keyword evidence="7" id="KW-0408">Iron</keyword>
<dbReference type="GO" id="GO:0035598">
    <property type="term" value="F:tRNA (N(6)-L-threonylcarbamoyladenosine(37)-C(2))-methylthiotransferase activity"/>
    <property type="evidence" value="ECO:0007669"/>
    <property type="project" value="TreeGrafter"/>
</dbReference>
<dbReference type="InterPro" id="IPR038135">
    <property type="entry name" value="Methylthiotransferase_N_sf"/>
</dbReference>
<comment type="cofactor">
    <cofactor evidence="1">
        <name>[4Fe-4S] cluster</name>
        <dbReference type="ChEBI" id="CHEBI:49883"/>
    </cofactor>
</comment>
<feature type="domain" description="Radical SAM core" evidence="10">
    <location>
        <begin position="131"/>
        <end position="358"/>
    </location>
</feature>
<dbReference type="InterPro" id="IPR005839">
    <property type="entry name" value="Methylthiotransferase"/>
</dbReference>
<accession>A0A0T5YWT4</accession>
<keyword evidence="3" id="KW-0963">Cytoplasm</keyword>
<dbReference type="PATRIC" id="fig|54398.3.peg.1774"/>
<dbReference type="Gene3D" id="3.40.50.12160">
    <property type="entry name" value="Methylthiotransferase, N-terminal domain"/>
    <property type="match status" value="1"/>
</dbReference>
<dbReference type="Proteomes" id="UP000051634">
    <property type="component" value="Unassembled WGS sequence"/>
</dbReference>
<evidence type="ECO:0000256" key="1">
    <source>
        <dbReference type="ARBA" id="ARBA00001966"/>
    </source>
</evidence>
<dbReference type="Pfam" id="PF04055">
    <property type="entry name" value="Radical_SAM"/>
    <property type="match status" value="1"/>
</dbReference>
<feature type="domain" description="MTTase N-terminal" evidence="9">
    <location>
        <begin position="1"/>
        <end position="113"/>
    </location>
</feature>
<comment type="caution">
    <text evidence="11">The sequence shown here is derived from an EMBL/GenBank/DDBJ whole genome shotgun (WGS) entry which is preliminary data.</text>
</comment>
<dbReference type="EMBL" id="LDXT01000085">
    <property type="protein sequence ID" value="KRT55021.1"/>
    <property type="molecule type" value="Genomic_DNA"/>
</dbReference>
<dbReference type="OrthoDB" id="9805215at2"/>
<evidence type="ECO:0000256" key="8">
    <source>
        <dbReference type="ARBA" id="ARBA00023014"/>
    </source>
</evidence>
<organism evidence="11 14">
    <name type="scientific">endosymbiont of Ridgeia piscesae</name>
    <dbReference type="NCBI Taxonomy" id="54398"/>
    <lineage>
        <taxon>Bacteria</taxon>
        <taxon>Pseudomonadati</taxon>
        <taxon>Pseudomonadota</taxon>
        <taxon>Gammaproteobacteria</taxon>
        <taxon>sulfur-oxidizing symbionts</taxon>
    </lineage>
</organism>
<dbReference type="PANTHER" id="PTHR11918">
    <property type="entry name" value="RADICAL SAM PROTEINS"/>
    <property type="match status" value="1"/>
</dbReference>
<name>A0A0T5YWT4_9GAMM</name>
<evidence type="ECO:0000313" key="11">
    <source>
        <dbReference type="EMBL" id="KRT55021.1"/>
    </source>
</evidence>
<evidence type="ECO:0000256" key="5">
    <source>
        <dbReference type="ARBA" id="ARBA00022691"/>
    </source>
</evidence>
<dbReference type="InterPro" id="IPR020612">
    <property type="entry name" value="Methylthiotransferase_CS"/>
</dbReference>
<evidence type="ECO:0000256" key="4">
    <source>
        <dbReference type="ARBA" id="ARBA00022679"/>
    </source>
</evidence>
<dbReference type="AlphaFoldDB" id="A0A0T5YWT4"/>
<dbReference type="InterPro" id="IPR006638">
    <property type="entry name" value="Elp3/MiaA/NifB-like_rSAM"/>
</dbReference>
<sequence length="427" mass="48020">MRVHLKTLGCRLNEAELESWSREFRGLGHSLTQDPEQADLLVVNTCAVTEEAVRKSRKLLGRAHRQNPEARLVVTGCYASLDPTASASADGVDLVVPNQDKEQLVQIVQRELDLNIMPQSVTEEESGGLLARGRQRAFIKVQDGCRYRCTFCIVTLARGEERSRPAEEVIAEINRLHSEGIQEVVLTGVHLGGYGSDIDSDLGQLIDRVLAESEIPRLRVGSLEPWDLPDNFWSRFDNPRFMPHLHLPLQSGSDSVLRRMARRCKSDEFRRLVEEGRQQVPDLNITSDIIVGFPGETEVEWQQSLSFVEQMGFGHLHIFAYSPRSGTKAAGLPDPVPREIKRQRSEQLHQLGEQMKREMLERQLGKQVPVLVEGDGSRGWFGYTPNYLRVEIEAPADAALQNRIIEVKLEAVAAEGERLLGKTTRPL</sequence>
<reference evidence="13 14" key="1">
    <citation type="submission" date="2015-11" db="EMBL/GenBank/DDBJ databases">
        <title>The genome of Candidatus Endoriftia persephone in Ridgeia piscesae and population structure of the North Eastern Pacific vestimentiferan symbionts.</title>
        <authorList>
            <person name="Perez M."/>
            <person name="Juniper K.S."/>
        </authorList>
    </citation>
    <scope>NUCLEOTIDE SEQUENCE [LARGE SCALE GENOMIC DNA]</scope>
    <source>
        <strain evidence="12">Ind10</strain>
        <strain evidence="11">Ind11</strain>
    </source>
</reference>
<dbReference type="InterPro" id="IPR006467">
    <property type="entry name" value="MiaB-like_bact"/>
</dbReference>
<dbReference type="Proteomes" id="UP000051276">
    <property type="component" value="Unassembled WGS sequence"/>
</dbReference>
<evidence type="ECO:0000256" key="2">
    <source>
        <dbReference type="ARBA" id="ARBA00022485"/>
    </source>
</evidence>
<dbReference type="FunFam" id="3.80.30.20:FF:000001">
    <property type="entry name" value="tRNA-2-methylthio-N(6)-dimethylallyladenosine synthase 2"/>
    <property type="match status" value="1"/>
</dbReference>
<protein>
    <submittedName>
        <fullName evidence="11">MiaB-like tRNA modifying enzyme</fullName>
    </submittedName>
    <submittedName>
        <fullName evidence="12">Threonylcarbamoyladenosine tRNA methylthiotransferase MtaB</fullName>
    </submittedName>
</protein>
<dbReference type="InterPro" id="IPR058240">
    <property type="entry name" value="rSAM_sf"/>
</dbReference>